<organism evidence="2 3">
    <name type="scientific">Kocuria atrinae</name>
    <dbReference type="NCBI Taxonomy" id="592377"/>
    <lineage>
        <taxon>Bacteria</taxon>
        <taxon>Bacillati</taxon>
        <taxon>Actinomycetota</taxon>
        <taxon>Actinomycetes</taxon>
        <taxon>Micrococcales</taxon>
        <taxon>Micrococcaceae</taxon>
        <taxon>Kocuria</taxon>
    </lineage>
</organism>
<dbReference type="Pfam" id="PF12277">
    <property type="entry name" value="DUF3618"/>
    <property type="match status" value="1"/>
</dbReference>
<dbReference type="Proteomes" id="UP001500166">
    <property type="component" value="Unassembled WGS sequence"/>
</dbReference>
<feature type="compositionally biased region" description="Polar residues" evidence="1">
    <location>
        <begin position="173"/>
        <end position="211"/>
    </location>
</feature>
<evidence type="ECO:0000313" key="3">
    <source>
        <dbReference type="Proteomes" id="UP001500166"/>
    </source>
</evidence>
<protein>
    <submittedName>
        <fullName evidence="2">DUF3618 domain-containing protein</fullName>
    </submittedName>
</protein>
<reference evidence="2 3" key="1">
    <citation type="journal article" date="2019" name="Int. J. Syst. Evol. Microbiol.">
        <title>The Global Catalogue of Microorganisms (GCM) 10K type strain sequencing project: providing services to taxonomists for standard genome sequencing and annotation.</title>
        <authorList>
            <consortium name="The Broad Institute Genomics Platform"/>
            <consortium name="The Broad Institute Genome Sequencing Center for Infectious Disease"/>
            <person name="Wu L."/>
            <person name="Ma J."/>
        </authorList>
    </citation>
    <scope>NUCLEOTIDE SEQUENCE [LARGE SCALE GENOMIC DNA]</scope>
    <source>
        <strain evidence="2 3">JCM 15914</strain>
    </source>
</reference>
<comment type="caution">
    <text evidence="2">The sequence shown here is derived from an EMBL/GenBank/DDBJ whole genome shotgun (WGS) entry which is preliminary data.</text>
</comment>
<accession>A0ABN2XSW1</accession>
<feature type="region of interest" description="Disordered" evidence="1">
    <location>
        <begin position="131"/>
        <end position="211"/>
    </location>
</feature>
<sequence>MSQQNPEEIRAEIESTRARLSADVDAVSEKVTPENVVDRQKNKARHKIQNVRESVMGSADDARVAGHHAAHDLRDEASYRMDQAGNAVSNAPATAKAKTRGNPLAAGLIALGAGWLVGSLLPSSKKEQELVAEAADRAQPHVQSAVDSTKEAAQDIAQDMKEPAKQAAESVKETAQSGAEQVKSQGQQEAGQLKGSAQDSAKNVKNNTNQA</sequence>
<dbReference type="InterPro" id="IPR022062">
    <property type="entry name" value="DUF3618"/>
</dbReference>
<dbReference type="Gene3D" id="1.10.287.700">
    <property type="entry name" value="Helix hairpin bin"/>
    <property type="match status" value="1"/>
</dbReference>
<name>A0ABN2XSW1_9MICC</name>
<feature type="compositionally biased region" description="Basic and acidic residues" evidence="1">
    <location>
        <begin position="7"/>
        <end position="41"/>
    </location>
</feature>
<evidence type="ECO:0000313" key="2">
    <source>
        <dbReference type="EMBL" id="GAA2117307.1"/>
    </source>
</evidence>
<feature type="compositionally biased region" description="Basic and acidic residues" evidence="1">
    <location>
        <begin position="148"/>
        <end position="164"/>
    </location>
</feature>
<dbReference type="RefSeq" id="WP_344224549.1">
    <property type="nucleotide sequence ID" value="NZ_BAAAQA010000016.1"/>
</dbReference>
<feature type="region of interest" description="Disordered" evidence="1">
    <location>
        <begin position="1"/>
        <end position="47"/>
    </location>
</feature>
<proteinExistence type="predicted"/>
<keyword evidence="3" id="KW-1185">Reference proteome</keyword>
<gene>
    <name evidence="2" type="ORF">GCM10009824_16650</name>
</gene>
<dbReference type="EMBL" id="BAAAQA010000016">
    <property type="protein sequence ID" value="GAA2117307.1"/>
    <property type="molecule type" value="Genomic_DNA"/>
</dbReference>
<evidence type="ECO:0000256" key="1">
    <source>
        <dbReference type="SAM" id="MobiDB-lite"/>
    </source>
</evidence>